<keyword evidence="7" id="KW-0460">Magnesium</keyword>
<dbReference type="GO" id="GO:0004674">
    <property type="term" value="F:protein serine/threonine kinase activity"/>
    <property type="evidence" value="ECO:0007669"/>
    <property type="project" value="UniProtKB-KW"/>
</dbReference>
<dbReference type="PROSITE" id="PS00107">
    <property type="entry name" value="PROTEIN_KINASE_ATP"/>
    <property type="match status" value="1"/>
</dbReference>
<dbReference type="WBParaSite" id="HPBE_0000846601-mRNA-1">
    <property type="protein sequence ID" value="HPBE_0000846601-mRNA-1"/>
    <property type="gene ID" value="HPBE_0000846601"/>
</dbReference>
<reference evidence="10 11" key="1">
    <citation type="submission" date="2018-11" db="EMBL/GenBank/DDBJ databases">
        <authorList>
            <consortium name="Pathogen Informatics"/>
        </authorList>
    </citation>
    <scope>NUCLEOTIDE SEQUENCE [LARGE SCALE GENOMIC DNA]</scope>
</reference>
<dbReference type="SUPFAM" id="SSF54277">
    <property type="entry name" value="CAD &amp; PB1 domains"/>
    <property type="match status" value="1"/>
</dbReference>
<keyword evidence="3" id="KW-0808">Transferase</keyword>
<evidence type="ECO:0000256" key="7">
    <source>
        <dbReference type="ARBA" id="ARBA00022842"/>
    </source>
</evidence>
<evidence type="ECO:0000256" key="1">
    <source>
        <dbReference type="ARBA" id="ARBA00001946"/>
    </source>
</evidence>
<feature type="binding site" evidence="8">
    <location>
        <position position="156"/>
    </location>
    <ligand>
        <name>ATP</name>
        <dbReference type="ChEBI" id="CHEBI:30616"/>
    </ligand>
</feature>
<keyword evidence="6 8" id="KW-0067">ATP-binding</keyword>
<organism evidence="11 12">
    <name type="scientific">Heligmosomoides polygyrus</name>
    <name type="common">Parasitic roundworm</name>
    <dbReference type="NCBI Taxonomy" id="6339"/>
    <lineage>
        <taxon>Eukaryota</taxon>
        <taxon>Metazoa</taxon>
        <taxon>Ecdysozoa</taxon>
        <taxon>Nematoda</taxon>
        <taxon>Chromadorea</taxon>
        <taxon>Rhabditida</taxon>
        <taxon>Rhabditina</taxon>
        <taxon>Rhabditomorpha</taxon>
        <taxon>Strongyloidea</taxon>
        <taxon>Heligmosomidae</taxon>
        <taxon>Heligmosomoides</taxon>
    </lineage>
</organism>
<evidence type="ECO:0000256" key="6">
    <source>
        <dbReference type="ARBA" id="ARBA00022840"/>
    </source>
</evidence>
<proteinExistence type="predicted"/>
<keyword evidence="4 8" id="KW-0547">Nucleotide-binding</keyword>
<dbReference type="SUPFAM" id="SSF56112">
    <property type="entry name" value="Protein kinase-like (PK-like)"/>
    <property type="match status" value="1"/>
</dbReference>
<dbReference type="PANTHER" id="PTHR11584">
    <property type="entry name" value="SERINE/THREONINE PROTEIN KINASE"/>
    <property type="match status" value="1"/>
</dbReference>
<keyword evidence="5" id="KW-0418">Kinase</keyword>
<dbReference type="EMBL" id="UZAH01026158">
    <property type="protein sequence ID" value="VDO76471.1"/>
    <property type="molecule type" value="Genomic_DNA"/>
</dbReference>
<reference evidence="12" key="2">
    <citation type="submission" date="2019-09" db="UniProtKB">
        <authorList>
            <consortium name="WormBaseParasite"/>
        </authorList>
    </citation>
    <scope>IDENTIFICATION</scope>
</reference>
<evidence type="ECO:0000256" key="2">
    <source>
        <dbReference type="ARBA" id="ARBA00022527"/>
    </source>
</evidence>
<evidence type="ECO:0000313" key="10">
    <source>
        <dbReference type="EMBL" id="VDO76471.1"/>
    </source>
</evidence>
<dbReference type="AlphaFoldDB" id="A0A183FM75"/>
<dbReference type="SMART" id="SM00220">
    <property type="entry name" value="S_TKc"/>
    <property type="match status" value="1"/>
</dbReference>
<dbReference type="OrthoDB" id="8693905at2759"/>
<evidence type="ECO:0000256" key="8">
    <source>
        <dbReference type="PROSITE-ProRule" id="PRU10141"/>
    </source>
</evidence>
<protein>
    <submittedName>
        <fullName evidence="12">Protein kinase domain-containing protein</fullName>
    </submittedName>
</protein>
<evidence type="ECO:0000313" key="12">
    <source>
        <dbReference type="WBParaSite" id="HPBE_0000846601-mRNA-1"/>
    </source>
</evidence>
<dbReference type="InterPro" id="IPR011009">
    <property type="entry name" value="Kinase-like_dom_sf"/>
</dbReference>
<dbReference type="Pfam" id="PF00069">
    <property type="entry name" value="Pkinase"/>
    <property type="match status" value="1"/>
</dbReference>
<dbReference type="FunFam" id="1.10.510.10:FF:000571">
    <property type="entry name" value="Maternal embryonic leucine zipper kinase"/>
    <property type="match status" value="1"/>
</dbReference>
<evidence type="ECO:0000259" key="9">
    <source>
        <dbReference type="PROSITE" id="PS50011"/>
    </source>
</evidence>
<feature type="domain" description="Protein kinase" evidence="9">
    <location>
        <begin position="126"/>
        <end position="384"/>
    </location>
</feature>
<sequence length="386" mass="43608">MDIPSTSQPPPPQPELAHIDDMKKMVQGLKDLMSSRRPPISRDILKIKMEYCGEKRCIEMDRPVSMRALQEHLQRKYGHAVNMYYLQGKGEVVVSIKNQDELDRAIKWDIDERRLSAQSPRAPTHWKEAKCIGSGAFGSVYLAYDVDTGRDLAVKKIPIIPDNRELCREVQGLEFDVQELGRLQHPRIVQYLGVQKTADRILIFMEYMTGGSLKEHIALVGSLSDAVARRHTSQVLEGLAFLHKNHIIHRDIKSANILRDSMGNVKIADFGSGKKMQSLASQQGAFHSTIHYTAPEVLLGKTAYGRKADVWSVGVTLVEMLTGKVPWKEFEPMAAMFQIAYEEPRLDLPPTVNPVTADLCRVLMNKNFDERPMAAEVLLNHPAFRT</sequence>
<dbReference type="Gene3D" id="3.10.20.90">
    <property type="entry name" value="Phosphatidylinositol 3-kinase Catalytic Subunit, Chain A, domain 1"/>
    <property type="match status" value="1"/>
</dbReference>
<gene>
    <name evidence="10" type="ORF">HPBE_LOCUS8467</name>
</gene>
<evidence type="ECO:0000256" key="5">
    <source>
        <dbReference type="ARBA" id="ARBA00022777"/>
    </source>
</evidence>
<dbReference type="InterPro" id="IPR000719">
    <property type="entry name" value="Prot_kinase_dom"/>
</dbReference>
<evidence type="ECO:0000256" key="4">
    <source>
        <dbReference type="ARBA" id="ARBA00022741"/>
    </source>
</evidence>
<dbReference type="PANTHER" id="PTHR11584:SF369">
    <property type="entry name" value="MITOGEN-ACTIVATED PROTEIN KINASE KINASE KINASE 19-RELATED"/>
    <property type="match status" value="1"/>
</dbReference>
<dbReference type="Proteomes" id="UP000050761">
    <property type="component" value="Unassembled WGS sequence"/>
</dbReference>
<dbReference type="GO" id="GO:0035556">
    <property type="term" value="P:intracellular signal transduction"/>
    <property type="evidence" value="ECO:0007669"/>
    <property type="project" value="UniProtKB-ARBA"/>
</dbReference>
<name>A0A183FM75_HELPZ</name>
<accession>A0A3P7XQ32</accession>
<dbReference type="Gene3D" id="1.10.510.10">
    <property type="entry name" value="Transferase(Phosphotransferase) domain 1"/>
    <property type="match status" value="1"/>
</dbReference>
<dbReference type="GO" id="GO:0005524">
    <property type="term" value="F:ATP binding"/>
    <property type="evidence" value="ECO:0007669"/>
    <property type="project" value="UniProtKB-UniRule"/>
</dbReference>
<keyword evidence="11" id="KW-1185">Reference proteome</keyword>
<keyword evidence="2" id="KW-0723">Serine/threonine-protein kinase</keyword>
<evidence type="ECO:0000313" key="11">
    <source>
        <dbReference type="Proteomes" id="UP000050761"/>
    </source>
</evidence>
<dbReference type="InterPro" id="IPR017441">
    <property type="entry name" value="Protein_kinase_ATP_BS"/>
</dbReference>
<accession>A0A183FM75</accession>
<evidence type="ECO:0000256" key="3">
    <source>
        <dbReference type="ARBA" id="ARBA00022679"/>
    </source>
</evidence>
<comment type="cofactor">
    <cofactor evidence="1">
        <name>Mg(2+)</name>
        <dbReference type="ChEBI" id="CHEBI:18420"/>
    </cofactor>
</comment>
<dbReference type="PROSITE" id="PS50011">
    <property type="entry name" value="PROTEIN_KINASE_DOM"/>
    <property type="match status" value="1"/>
</dbReference>